<dbReference type="EMBL" id="CM056781">
    <property type="protein sequence ID" value="KAJ8735034.1"/>
    <property type="molecule type" value="Genomic_DNA"/>
</dbReference>
<evidence type="ECO:0000313" key="2">
    <source>
        <dbReference type="Proteomes" id="UP001231649"/>
    </source>
</evidence>
<organism evidence="1 2">
    <name type="scientific">Mythimna loreyi</name>
    <dbReference type="NCBI Taxonomy" id="667449"/>
    <lineage>
        <taxon>Eukaryota</taxon>
        <taxon>Metazoa</taxon>
        <taxon>Ecdysozoa</taxon>
        <taxon>Arthropoda</taxon>
        <taxon>Hexapoda</taxon>
        <taxon>Insecta</taxon>
        <taxon>Pterygota</taxon>
        <taxon>Neoptera</taxon>
        <taxon>Endopterygota</taxon>
        <taxon>Lepidoptera</taxon>
        <taxon>Glossata</taxon>
        <taxon>Ditrysia</taxon>
        <taxon>Noctuoidea</taxon>
        <taxon>Noctuidae</taxon>
        <taxon>Noctuinae</taxon>
        <taxon>Hadenini</taxon>
        <taxon>Mythimna</taxon>
    </lineage>
</organism>
<evidence type="ECO:0000313" key="1">
    <source>
        <dbReference type="EMBL" id="KAJ8735034.1"/>
    </source>
</evidence>
<gene>
    <name evidence="1" type="ORF">PYW08_014284</name>
</gene>
<name>A0ACC2R7X5_9NEOP</name>
<sequence length="442" mass="50196">MEYFMSFLLVFSEAKEGSAKHWISDDNNSIHDGNNKIKDQFTSFQKAMKMVIIWGQCIGLNPVTGILQKDVSKMRYTKCSFQYLFAITIAVTQIIGTVLSFYRLYRRPNVGTLGSVAFLTPACLTTISFIITAPKWPPLMNKLSNCRLDEYIHPNSVKRCKIACAVYMVMGIVEHMMAILSRLIRILECHEGILNSVGELFVRVTSPWLYELNVPYDVWLGIILQYLNILTTATWNYLDIFIVCISLYLTSIMEQINKKIILTASKNYVPASTWGVLREDYNRATNLIKLFDDVISGLVLIAFASDLFNICLQLYNVLANVIRSPQIINRICPGHSDSIYRIYVFPAYVTYSTIYLVARFLTLALVASGVHSSSLVSLPVLYAVPTTSYCKEVERFQSQVYNDTVALSGLHFFYITRDLVLTVAGTIVTYELVLLQFSNDDR</sequence>
<protein>
    <submittedName>
        <fullName evidence="1">Uncharacterized protein</fullName>
    </submittedName>
</protein>
<reference evidence="1" key="1">
    <citation type="submission" date="2023-03" db="EMBL/GenBank/DDBJ databases">
        <title>Chromosome-level genomes of two armyworms, Mythimna separata and Mythimna loreyi, provide insights into the biosynthesis and reception of sex pheromones.</title>
        <authorList>
            <person name="Zhao H."/>
        </authorList>
    </citation>
    <scope>NUCLEOTIDE SEQUENCE</scope>
    <source>
        <strain evidence="1">BeijingLab</strain>
    </source>
</reference>
<comment type="caution">
    <text evidence="1">The sequence shown here is derived from an EMBL/GenBank/DDBJ whole genome shotgun (WGS) entry which is preliminary data.</text>
</comment>
<dbReference type="Proteomes" id="UP001231649">
    <property type="component" value="Chromosome 5"/>
</dbReference>
<accession>A0ACC2R7X5</accession>
<proteinExistence type="predicted"/>
<keyword evidence="2" id="KW-1185">Reference proteome</keyword>